<accession>A0A2S5GAD3</accession>
<name>A0A2S5GAD3_9BACL</name>
<dbReference type="InterPro" id="IPR046348">
    <property type="entry name" value="SIS_dom_sf"/>
</dbReference>
<protein>
    <recommendedName>
        <fullName evidence="3">N-acetylmuramic acid 6-phosphate etherase</fullName>
        <shortName evidence="3">MurNAc-6-P etherase</shortName>
        <ecNumber evidence="3">4.2.1.126</ecNumber>
    </recommendedName>
    <alternativeName>
        <fullName evidence="3">N-acetylmuramic acid 6-phosphate hydrolase</fullName>
    </alternativeName>
    <alternativeName>
        <fullName evidence="3">N-acetylmuramic acid 6-phosphate lyase</fullName>
    </alternativeName>
</protein>
<dbReference type="RefSeq" id="WP_104058949.1">
    <property type="nucleotide sequence ID" value="NZ_PREZ01000005.1"/>
</dbReference>
<dbReference type="GO" id="GO:0016835">
    <property type="term" value="F:carbon-oxygen lyase activity"/>
    <property type="evidence" value="ECO:0007669"/>
    <property type="project" value="UniProtKB-UniRule"/>
</dbReference>
<dbReference type="GO" id="GO:0097367">
    <property type="term" value="F:carbohydrate derivative binding"/>
    <property type="evidence" value="ECO:0007669"/>
    <property type="project" value="InterPro"/>
</dbReference>
<dbReference type="Gene3D" id="3.40.50.10490">
    <property type="entry name" value="Glucose-6-phosphate isomerase like protein, domain 1"/>
    <property type="match status" value="1"/>
</dbReference>
<dbReference type="AlphaFoldDB" id="A0A2S5GAD3"/>
<evidence type="ECO:0000259" key="4">
    <source>
        <dbReference type="PROSITE" id="PS51464"/>
    </source>
</evidence>
<dbReference type="InterPro" id="IPR005488">
    <property type="entry name" value="Etherase_MurQ"/>
</dbReference>
<keyword evidence="2 3" id="KW-0119">Carbohydrate metabolism</keyword>
<dbReference type="GO" id="GO:0046348">
    <property type="term" value="P:amino sugar catabolic process"/>
    <property type="evidence" value="ECO:0007669"/>
    <property type="project" value="InterPro"/>
</dbReference>
<dbReference type="PANTHER" id="PTHR10088:SF4">
    <property type="entry name" value="GLUCOKINASE REGULATORY PROTEIN"/>
    <property type="match status" value="1"/>
</dbReference>
<dbReference type="EMBL" id="PREZ01000005">
    <property type="protein sequence ID" value="PPA69958.1"/>
    <property type="molecule type" value="Genomic_DNA"/>
</dbReference>
<sequence>MNLSALVTEQRNENSMKLDQMDIADIMTVINNEDKKVAFAVEKVLPQITYATEKIVEAFSKGGRLFYSGAGTSGRLAYIDASECPPTFMTPHEMVQPIMAGGIHAFGTAVEGSEDQEEQGADDLRVKNITSNDVVVGITASGRTPYAIGALKLAKEKGAYTIALSSNKDALISKIADCKIEAVVGPEVLTGSTRMKAASAHKMILNMLSTAAMVKMGKVQENLMVDVHASNYKLMERAKRIIMELTEANYEKAEEMLMLAGKKVKPAIVMIEADVSLEAAQKAIEESKGFMRNAIQLAKTRKDLKS</sequence>
<comment type="caution">
    <text evidence="5">The sequence shown here is derived from an EMBL/GenBank/DDBJ whole genome shotgun (WGS) entry which is preliminary data.</text>
</comment>
<dbReference type="OrthoDB" id="9813395at2"/>
<dbReference type="GO" id="GO:0097173">
    <property type="term" value="P:N-acetylmuramic acid catabolic process"/>
    <property type="evidence" value="ECO:0007669"/>
    <property type="project" value="UniProtKB-UniPathway"/>
</dbReference>
<evidence type="ECO:0000313" key="6">
    <source>
        <dbReference type="Proteomes" id="UP000239047"/>
    </source>
</evidence>
<dbReference type="SUPFAM" id="SSF53697">
    <property type="entry name" value="SIS domain"/>
    <property type="match status" value="1"/>
</dbReference>
<evidence type="ECO:0000313" key="5">
    <source>
        <dbReference type="EMBL" id="PPA69958.1"/>
    </source>
</evidence>
<comment type="miscellaneous">
    <text evidence="3">A lyase-type mechanism (elimination/hydration) is suggested for the cleavage of the lactyl ether bond of MurNAc 6-phosphate, with the formation of an alpha,beta-unsaturated aldehyde intermediate with (E)-stereochemistry, followed by the syn addition of water to give product.</text>
</comment>
<gene>
    <name evidence="3 5" type="primary">murQ</name>
    <name evidence="5" type="ORF">C4B60_14850</name>
</gene>
<dbReference type="EC" id="4.2.1.126" evidence="3"/>
<reference evidence="5 6" key="1">
    <citation type="submission" date="2018-02" db="EMBL/GenBank/DDBJ databases">
        <title>Jeotgalibacillus proteolyticum sp. nov. a protease producing bacterium isolated from ocean sediments of Laizhou Bay.</title>
        <authorList>
            <person name="Li Y."/>
        </authorList>
    </citation>
    <scope>NUCLEOTIDE SEQUENCE [LARGE SCALE GENOMIC DNA]</scope>
    <source>
        <strain evidence="5 6">22-7</strain>
    </source>
</reference>
<evidence type="ECO:0000256" key="1">
    <source>
        <dbReference type="ARBA" id="ARBA00023239"/>
    </source>
</evidence>
<dbReference type="InterPro" id="IPR005486">
    <property type="entry name" value="Glucokinase_regulatory_CS"/>
</dbReference>
<comment type="pathway">
    <text evidence="3">Amino-sugar metabolism; N-acetylmuramate degradation.</text>
</comment>
<dbReference type="HAMAP" id="MF_00068">
    <property type="entry name" value="MurQ"/>
    <property type="match status" value="1"/>
</dbReference>
<dbReference type="Gene3D" id="1.10.8.1080">
    <property type="match status" value="1"/>
</dbReference>
<evidence type="ECO:0000256" key="3">
    <source>
        <dbReference type="HAMAP-Rule" id="MF_00068"/>
    </source>
</evidence>
<feature type="active site" evidence="3">
    <location>
        <position position="114"/>
    </location>
</feature>
<comment type="similarity">
    <text evidence="3">Belongs to the GCKR-like family. MurNAc-6-P etherase subfamily.</text>
</comment>
<dbReference type="CDD" id="cd05007">
    <property type="entry name" value="SIS_Etherase"/>
    <property type="match status" value="1"/>
</dbReference>
<keyword evidence="1 3" id="KW-0456">Lyase</keyword>
<dbReference type="FunFam" id="3.40.50.10490:FF:000014">
    <property type="entry name" value="N-acetylmuramic acid 6-phosphate etherase"/>
    <property type="match status" value="1"/>
</dbReference>
<dbReference type="PROSITE" id="PS01272">
    <property type="entry name" value="GCKR"/>
    <property type="match status" value="1"/>
</dbReference>
<comment type="subunit">
    <text evidence="3">Homodimer.</text>
</comment>
<dbReference type="Proteomes" id="UP000239047">
    <property type="component" value="Unassembled WGS sequence"/>
</dbReference>
<dbReference type="InterPro" id="IPR001347">
    <property type="entry name" value="SIS_dom"/>
</dbReference>
<dbReference type="GO" id="GO:0009254">
    <property type="term" value="P:peptidoglycan turnover"/>
    <property type="evidence" value="ECO:0007669"/>
    <property type="project" value="TreeGrafter"/>
</dbReference>
<dbReference type="UniPathway" id="UPA00342"/>
<comment type="catalytic activity">
    <reaction evidence="3">
        <text>N-acetyl-D-muramate 6-phosphate + H2O = N-acetyl-D-glucosamine 6-phosphate + (R)-lactate</text>
        <dbReference type="Rhea" id="RHEA:26410"/>
        <dbReference type="ChEBI" id="CHEBI:15377"/>
        <dbReference type="ChEBI" id="CHEBI:16004"/>
        <dbReference type="ChEBI" id="CHEBI:57513"/>
        <dbReference type="ChEBI" id="CHEBI:58722"/>
        <dbReference type="EC" id="4.2.1.126"/>
    </reaction>
</comment>
<dbReference type="NCBIfam" id="NF003915">
    <property type="entry name" value="PRK05441.1"/>
    <property type="match status" value="1"/>
</dbReference>
<evidence type="ECO:0000256" key="2">
    <source>
        <dbReference type="ARBA" id="ARBA00023277"/>
    </source>
</evidence>
<dbReference type="InterPro" id="IPR040190">
    <property type="entry name" value="MURQ/GCKR"/>
</dbReference>
<dbReference type="PANTHER" id="PTHR10088">
    <property type="entry name" value="GLUCOKINASE REGULATORY PROTEIN"/>
    <property type="match status" value="1"/>
</dbReference>
<feature type="domain" description="SIS" evidence="4">
    <location>
        <begin position="55"/>
        <end position="218"/>
    </location>
</feature>
<dbReference type="NCBIfam" id="NF009222">
    <property type="entry name" value="PRK12570.1"/>
    <property type="match status" value="1"/>
</dbReference>
<dbReference type="NCBIfam" id="TIGR00274">
    <property type="entry name" value="N-acetylmuramic acid 6-phosphate etherase"/>
    <property type="match status" value="1"/>
</dbReference>
<proteinExistence type="inferred from homology"/>
<feature type="active site" description="Proton donor" evidence="3">
    <location>
        <position position="83"/>
    </location>
</feature>
<comment type="function">
    <text evidence="3">Specifically catalyzes the cleavage of the D-lactyl ether substituent of MurNAc 6-phosphate, producing GlcNAc 6-phosphate and D-lactate.</text>
</comment>
<keyword evidence="6" id="KW-1185">Reference proteome</keyword>
<dbReference type="GO" id="GO:0016803">
    <property type="term" value="F:ether hydrolase activity"/>
    <property type="evidence" value="ECO:0007669"/>
    <property type="project" value="TreeGrafter"/>
</dbReference>
<organism evidence="5 6">
    <name type="scientific">Jeotgalibacillus proteolyticus</name>
    <dbReference type="NCBI Taxonomy" id="2082395"/>
    <lineage>
        <taxon>Bacteria</taxon>
        <taxon>Bacillati</taxon>
        <taxon>Bacillota</taxon>
        <taxon>Bacilli</taxon>
        <taxon>Bacillales</taxon>
        <taxon>Caryophanaceae</taxon>
        <taxon>Jeotgalibacillus</taxon>
    </lineage>
</organism>
<dbReference type="PROSITE" id="PS51464">
    <property type="entry name" value="SIS"/>
    <property type="match status" value="1"/>
</dbReference>
<dbReference type="Pfam" id="PF22645">
    <property type="entry name" value="GKRP_SIS_N"/>
    <property type="match status" value="1"/>
</dbReference>